<dbReference type="SUPFAM" id="SSF57850">
    <property type="entry name" value="RING/U-box"/>
    <property type="match status" value="1"/>
</dbReference>
<keyword evidence="9" id="KW-1185">Reference proteome</keyword>
<dbReference type="Proteomes" id="UP001359559">
    <property type="component" value="Unassembled WGS sequence"/>
</dbReference>
<keyword evidence="3" id="KW-0479">Metal-binding</keyword>
<protein>
    <recommendedName>
        <fullName evidence="2">RING-type E3 ubiquitin transferase</fullName>
        <ecNumber evidence="2">2.3.2.27</ecNumber>
    </recommendedName>
</protein>
<evidence type="ECO:0000256" key="5">
    <source>
        <dbReference type="ARBA" id="ARBA00022833"/>
    </source>
</evidence>
<evidence type="ECO:0000259" key="7">
    <source>
        <dbReference type="PROSITE" id="PS50089"/>
    </source>
</evidence>
<feature type="domain" description="RING-type" evidence="7">
    <location>
        <begin position="172"/>
        <end position="213"/>
    </location>
</feature>
<evidence type="ECO:0000256" key="2">
    <source>
        <dbReference type="ARBA" id="ARBA00012483"/>
    </source>
</evidence>
<evidence type="ECO:0000313" key="9">
    <source>
        <dbReference type="Proteomes" id="UP001359559"/>
    </source>
</evidence>
<evidence type="ECO:0000256" key="1">
    <source>
        <dbReference type="ARBA" id="ARBA00000900"/>
    </source>
</evidence>
<keyword evidence="5" id="KW-0862">Zinc</keyword>
<accession>A0AAN9K5B1</accession>
<dbReference type="PANTHER" id="PTHR15710:SF77">
    <property type="entry name" value="RING-H2 FINGER PROTEIN ATL21B"/>
    <property type="match status" value="1"/>
</dbReference>
<dbReference type="SMART" id="SM00744">
    <property type="entry name" value="RINGv"/>
    <property type="match status" value="1"/>
</dbReference>
<dbReference type="GO" id="GO:0061630">
    <property type="term" value="F:ubiquitin protein ligase activity"/>
    <property type="evidence" value="ECO:0007669"/>
    <property type="project" value="UniProtKB-EC"/>
</dbReference>
<dbReference type="GO" id="GO:0016567">
    <property type="term" value="P:protein ubiquitination"/>
    <property type="evidence" value="ECO:0007669"/>
    <property type="project" value="TreeGrafter"/>
</dbReference>
<dbReference type="SMART" id="SM00184">
    <property type="entry name" value="RING"/>
    <property type="match status" value="1"/>
</dbReference>
<gene>
    <name evidence="8" type="ORF">RJT34_09762</name>
</gene>
<dbReference type="PANTHER" id="PTHR15710">
    <property type="entry name" value="E3 UBIQUITIN-PROTEIN LIGASE PRAJA"/>
    <property type="match status" value="1"/>
</dbReference>
<dbReference type="GO" id="GO:0005737">
    <property type="term" value="C:cytoplasm"/>
    <property type="evidence" value="ECO:0007669"/>
    <property type="project" value="TreeGrafter"/>
</dbReference>
<sequence>MSMILSLGELRFPALDESELQNYLVLKEGDIEDYFHVKVNVTHEVCVAYGQLVPINRFLFQGSMFVPVQDFLEDGPLCMRACFDDQIIPDSFLHEIMPNVTAYSRAEVQTSHPDSHNVTPNFRVFNLVLAIFITVIHEETNMSQVRMVPASKTAIESLQKAKLQDNATMEKCTICLTEFDKDAQVLLMPCKHVYHEECLIQWLQASHMCPLCRYPMSTL</sequence>
<evidence type="ECO:0000256" key="4">
    <source>
        <dbReference type="ARBA" id="ARBA00022771"/>
    </source>
</evidence>
<dbReference type="GO" id="GO:0008270">
    <property type="term" value="F:zinc ion binding"/>
    <property type="evidence" value="ECO:0007669"/>
    <property type="project" value="UniProtKB-KW"/>
</dbReference>
<comment type="catalytic activity">
    <reaction evidence="1">
        <text>S-ubiquitinyl-[E2 ubiquitin-conjugating enzyme]-L-cysteine + [acceptor protein]-L-lysine = [E2 ubiquitin-conjugating enzyme]-L-cysteine + N(6)-ubiquitinyl-[acceptor protein]-L-lysine.</text>
        <dbReference type="EC" id="2.3.2.27"/>
    </reaction>
</comment>
<dbReference type="InterPro" id="IPR013083">
    <property type="entry name" value="Znf_RING/FYVE/PHD"/>
</dbReference>
<dbReference type="EMBL" id="JAYKXN010000002">
    <property type="protein sequence ID" value="KAK7311545.1"/>
    <property type="molecule type" value="Genomic_DNA"/>
</dbReference>
<dbReference type="AlphaFoldDB" id="A0AAN9K5B1"/>
<dbReference type="Gene3D" id="3.30.40.10">
    <property type="entry name" value="Zinc/RING finger domain, C3HC4 (zinc finger)"/>
    <property type="match status" value="1"/>
</dbReference>
<keyword evidence="4 6" id="KW-0863">Zinc-finger</keyword>
<proteinExistence type="predicted"/>
<dbReference type="InterPro" id="IPR011016">
    <property type="entry name" value="Znf_RING-CH"/>
</dbReference>
<evidence type="ECO:0000256" key="3">
    <source>
        <dbReference type="ARBA" id="ARBA00022723"/>
    </source>
</evidence>
<organism evidence="8 9">
    <name type="scientific">Clitoria ternatea</name>
    <name type="common">Butterfly pea</name>
    <dbReference type="NCBI Taxonomy" id="43366"/>
    <lineage>
        <taxon>Eukaryota</taxon>
        <taxon>Viridiplantae</taxon>
        <taxon>Streptophyta</taxon>
        <taxon>Embryophyta</taxon>
        <taxon>Tracheophyta</taxon>
        <taxon>Spermatophyta</taxon>
        <taxon>Magnoliopsida</taxon>
        <taxon>eudicotyledons</taxon>
        <taxon>Gunneridae</taxon>
        <taxon>Pentapetalae</taxon>
        <taxon>rosids</taxon>
        <taxon>fabids</taxon>
        <taxon>Fabales</taxon>
        <taxon>Fabaceae</taxon>
        <taxon>Papilionoideae</taxon>
        <taxon>50 kb inversion clade</taxon>
        <taxon>NPAAA clade</taxon>
        <taxon>indigoferoid/millettioid clade</taxon>
        <taxon>Phaseoleae</taxon>
        <taxon>Clitoria</taxon>
    </lineage>
</organism>
<evidence type="ECO:0000313" key="8">
    <source>
        <dbReference type="EMBL" id="KAK7311545.1"/>
    </source>
</evidence>
<comment type="caution">
    <text evidence="8">The sequence shown here is derived from an EMBL/GenBank/DDBJ whole genome shotgun (WGS) entry which is preliminary data.</text>
</comment>
<reference evidence="8 9" key="1">
    <citation type="submission" date="2024-01" db="EMBL/GenBank/DDBJ databases">
        <title>The genomes of 5 underutilized Papilionoideae crops provide insights into root nodulation and disease resistance.</title>
        <authorList>
            <person name="Yuan L."/>
        </authorList>
    </citation>
    <scope>NUCLEOTIDE SEQUENCE [LARGE SCALE GENOMIC DNA]</scope>
    <source>
        <strain evidence="8">LY-2023</strain>
        <tissue evidence="8">Leaf</tissue>
    </source>
</reference>
<dbReference type="PROSITE" id="PS50089">
    <property type="entry name" value="ZF_RING_2"/>
    <property type="match status" value="1"/>
</dbReference>
<name>A0AAN9K5B1_CLITE</name>
<dbReference type="InterPro" id="IPR001841">
    <property type="entry name" value="Znf_RING"/>
</dbReference>
<dbReference type="EC" id="2.3.2.27" evidence="2"/>
<evidence type="ECO:0000256" key="6">
    <source>
        <dbReference type="PROSITE-ProRule" id="PRU00175"/>
    </source>
</evidence>
<dbReference type="Pfam" id="PF13639">
    <property type="entry name" value="zf-RING_2"/>
    <property type="match status" value="1"/>
</dbReference>